<feature type="binding site" evidence="5">
    <location>
        <position position="109"/>
    </location>
    <ligand>
        <name>Mg(2+)</name>
        <dbReference type="ChEBI" id="CHEBI:18420"/>
    </ligand>
</feature>
<dbReference type="InterPro" id="IPR002716">
    <property type="entry name" value="PIN_dom"/>
</dbReference>
<feature type="domain" description="PIN" evidence="6">
    <location>
        <begin position="3"/>
        <end position="136"/>
    </location>
</feature>
<dbReference type="PANTHER" id="PTHR38826:SF5">
    <property type="entry name" value="RIBONUCLEASE VAPC13"/>
    <property type="match status" value="1"/>
</dbReference>
<dbReference type="InterPro" id="IPR052106">
    <property type="entry name" value="PINc/VapC_TA"/>
</dbReference>
<dbReference type="Gene3D" id="3.40.50.1010">
    <property type="entry name" value="5'-nuclease"/>
    <property type="match status" value="1"/>
</dbReference>
<organism evidence="7 8">
    <name type="scientific">Nitrospira tepida</name>
    <dbReference type="NCBI Taxonomy" id="2973512"/>
    <lineage>
        <taxon>Bacteria</taxon>
        <taxon>Pseudomonadati</taxon>
        <taxon>Nitrospirota</taxon>
        <taxon>Nitrospiria</taxon>
        <taxon>Nitrospirales</taxon>
        <taxon>Nitrospiraceae</taxon>
        <taxon>Nitrospira</taxon>
    </lineage>
</organism>
<comment type="function">
    <text evidence="5">Toxic component of a toxin-antitoxin (TA) system. An RNase.</text>
</comment>
<dbReference type="NCBIfam" id="TIGR00028">
    <property type="entry name" value="Mtu_PIN_fam"/>
    <property type="match status" value="1"/>
</dbReference>
<gene>
    <name evidence="5" type="primary">vapC</name>
    <name evidence="7" type="ORF">DNFV4_02715</name>
</gene>
<accession>A0AA86N0H8</accession>
<dbReference type="EMBL" id="OX365700">
    <property type="protein sequence ID" value="CAI4032286.1"/>
    <property type="molecule type" value="Genomic_DNA"/>
</dbReference>
<dbReference type="InterPro" id="IPR029060">
    <property type="entry name" value="PIN-like_dom_sf"/>
</dbReference>
<dbReference type="AlphaFoldDB" id="A0AA86N0H8"/>
<protein>
    <recommendedName>
        <fullName evidence="5">Ribonuclease VapC</fullName>
        <shortName evidence="5">RNase VapC</shortName>
        <ecNumber evidence="5">3.1.-.-</ecNumber>
    </recommendedName>
    <alternativeName>
        <fullName evidence="5">Toxin VapC</fullName>
    </alternativeName>
</protein>
<sequence>MFVVDTNVLVYAADEDAPGHARCRQLLEEWRSQRSAWYTTWGVLYEFLRIATHPRVLRMPWTASKAWTFVDALLGSAALSLLVETDRHAAIVEEVLRDVPHLNGNVVHDAHTAILMKEHGIRRIYTRDTDFHRFPFLEVIDPLTIKPA</sequence>
<evidence type="ECO:0000256" key="5">
    <source>
        <dbReference type="HAMAP-Rule" id="MF_00265"/>
    </source>
</evidence>
<dbReference type="GO" id="GO:0090729">
    <property type="term" value="F:toxin activity"/>
    <property type="evidence" value="ECO:0007669"/>
    <property type="project" value="UniProtKB-KW"/>
</dbReference>
<dbReference type="GO" id="GO:0016788">
    <property type="term" value="F:hydrolase activity, acting on ester bonds"/>
    <property type="evidence" value="ECO:0007669"/>
    <property type="project" value="InterPro"/>
</dbReference>
<dbReference type="GO" id="GO:0045926">
    <property type="term" value="P:negative regulation of growth"/>
    <property type="evidence" value="ECO:0007669"/>
    <property type="project" value="UniProtKB-ARBA"/>
</dbReference>
<proteinExistence type="inferred from homology"/>
<dbReference type="HAMAP" id="MF_00265">
    <property type="entry name" value="VapC_Nob1"/>
    <property type="match status" value="1"/>
</dbReference>
<dbReference type="SUPFAM" id="SSF88723">
    <property type="entry name" value="PIN domain-like"/>
    <property type="match status" value="1"/>
</dbReference>
<keyword evidence="8" id="KW-1185">Reference proteome</keyword>
<keyword evidence="1 5" id="KW-1277">Toxin-antitoxin system</keyword>
<evidence type="ECO:0000256" key="2">
    <source>
        <dbReference type="ARBA" id="ARBA00022722"/>
    </source>
</evidence>
<evidence type="ECO:0000259" key="6">
    <source>
        <dbReference type="Pfam" id="PF01850"/>
    </source>
</evidence>
<evidence type="ECO:0000256" key="4">
    <source>
        <dbReference type="ARBA" id="ARBA00022801"/>
    </source>
</evidence>
<dbReference type="Proteomes" id="UP001179121">
    <property type="component" value="Chromosome"/>
</dbReference>
<comment type="similarity">
    <text evidence="5">Belongs to the PINc/VapC protein family.</text>
</comment>
<name>A0AA86N0H8_9BACT</name>
<dbReference type="KEGG" id="nti:DNFV4_02715"/>
<dbReference type="GO" id="GO:0000287">
    <property type="term" value="F:magnesium ion binding"/>
    <property type="evidence" value="ECO:0007669"/>
    <property type="project" value="UniProtKB-UniRule"/>
</dbReference>
<keyword evidence="4 5" id="KW-0378">Hydrolase</keyword>
<feature type="binding site" evidence="5">
    <location>
        <position position="5"/>
    </location>
    <ligand>
        <name>Mg(2+)</name>
        <dbReference type="ChEBI" id="CHEBI:18420"/>
    </ligand>
</feature>
<dbReference type="GO" id="GO:0004540">
    <property type="term" value="F:RNA nuclease activity"/>
    <property type="evidence" value="ECO:0007669"/>
    <property type="project" value="InterPro"/>
</dbReference>
<keyword evidence="5" id="KW-0460">Magnesium</keyword>
<evidence type="ECO:0000313" key="8">
    <source>
        <dbReference type="Proteomes" id="UP001179121"/>
    </source>
</evidence>
<dbReference type="Pfam" id="PF01850">
    <property type="entry name" value="PIN"/>
    <property type="match status" value="1"/>
</dbReference>
<evidence type="ECO:0000313" key="7">
    <source>
        <dbReference type="EMBL" id="CAI4032286.1"/>
    </source>
</evidence>
<keyword evidence="2 5" id="KW-0540">Nuclease</keyword>
<dbReference type="InterPro" id="IPR006226">
    <property type="entry name" value="Mtu_PIN"/>
</dbReference>
<keyword evidence="3 5" id="KW-0479">Metal-binding</keyword>
<evidence type="ECO:0000256" key="1">
    <source>
        <dbReference type="ARBA" id="ARBA00022649"/>
    </source>
</evidence>
<dbReference type="PANTHER" id="PTHR38826">
    <property type="entry name" value="RIBONUCLEASE VAPC13"/>
    <property type="match status" value="1"/>
</dbReference>
<dbReference type="EC" id="3.1.-.-" evidence="5"/>
<evidence type="ECO:0000256" key="3">
    <source>
        <dbReference type="ARBA" id="ARBA00022723"/>
    </source>
</evidence>
<dbReference type="RefSeq" id="WP_289269025.1">
    <property type="nucleotide sequence ID" value="NZ_OX365700.1"/>
</dbReference>
<comment type="cofactor">
    <cofactor evidence="5">
        <name>Mg(2+)</name>
        <dbReference type="ChEBI" id="CHEBI:18420"/>
    </cofactor>
</comment>
<dbReference type="InterPro" id="IPR022907">
    <property type="entry name" value="VapC_family"/>
</dbReference>
<reference evidence="7" key="1">
    <citation type="submission" date="2022-10" db="EMBL/GenBank/DDBJ databases">
        <authorList>
            <person name="Koch H."/>
        </authorList>
    </citation>
    <scope>NUCLEOTIDE SEQUENCE</scope>
    <source>
        <strain evidence="7">DNF</strain>
    </source>
</reference>
<keyword evidence="5" id="KW-0800">Toxin</keyword>